<accession>A0ABV5RSD9</accession>
<evidence type="ECO:0000313" key="2">
    <source>
        <dbReference type="EMBL" id="MFB9622339.1"/>
    </source>
</evidence>
<proteinExistence type="inferred from homology"/>
<dbReference type="SUPFAM" id="SSF53850">
    <property type="entry name" value="Periplasmic binding protein-like II"/>
    <property type="match status" value="1"/>
</dbReference>
<keyword evidence="3" id="KW-1185">Reference proteome</keyword>
<comment type="caution">
    <text evidence="2">The sequence shown here is derived from an EMBL/GenBank/DDBJ whole genome shotgun (WGS) entry which is preliminary data.</text>
</comment>
<dbReference type="InterPro" id="IPR006311">
    <property type="entry name" value="TAT_signal"/>
</dbReference>
<organism evidence="2 3">
    <name type="scientific">Nonomuraea helvata</name>
    <dbReference type="NCBI Taxonomy" id="37484"/>
    <lineage>
        <taxon>Bacteria</taxon>
        <taxon>Bacillati</taxon>
        <taxon>Actinomycetota</taxon>
        <taxon>Actinomycetes</taxon>
        <taxon>Streptosporangiales</taxon>
        <taxon>Streptosporangiaceae</taxon>
        <taxon>Nonomuraea</taxon>
    </lineage>
</organism>
<dbReference type="PANTHER" id="PTHR43649:SF31">
    <property type="entry name" value="SN-GLYCEROL-3-PHOSPHATE-BINDING PERIPLASMIC PROTEIN UGPB"/>
    <property type="match status" value="1"/>
</dbReference>
<evidence type="ECO:0000313" key="3">
    <source>
        <dbReference type="Proteomes" id="UP001589532"/>
    </source>
</evidence>
<sequence>MSSTTRRGFLTLAGVTLMSAACSQPVARKGTGKAEAVDKLAQLLPKHIPYKGVTPDVNTPIAIGFNTYPKNLVKAVPQTPGAGGSYTAITPLWGPPPPSPNPYYDLVNKSLGATVKFQIIDGNSFADKIAPILAAGNVGDLTAIPAFVLQKLGDFNRQADKLFLDLGPYLSGDKSAQYPMLAAISEEAWAFGVWNGKLMSVPHPGQGPARMTYYRKDIFDTLGAKLWNNADELFELGKQLTDKSKKRWAFATLHQEIERAFRVPSKWRLANGKLEHKYETKEYADAVAFMRKLFEAELVHPRVVAAGSANDPSKELFEGGQALIFDDGTGAWHEAISRQAPVNPAFNMQPHNWTADGGKPYGWYSDPAWMFVFLKKDLPKEKVEELLRILNWLAAPIGTQEYHTWKYGVEGTDWKDKDANGFPVYTKKGQQEAQPATYFFLANQVEPMAPYTPDYIKTYGDYLDVWSQSVEDYPFKGLRTQDPSRMAAAQQPLEDKVLDIVKGRRPLSDLSTVVQQWRDAGGEEARTFYTKVLKDNGRI</sequence>
<dbReference type="Gene3D" id="3.40.190.10">
    <property type="entry name" value="Periplasmic binding protein-like II"/>
    <property type="match status" value="1"/>
</dbReference>
<dbReference type="PROSITE" id="PS51257">
    <property type="entry name" value="PROKAR_LIPOPROTEIN"/>
    <property type="match status" value="1"/>
</dbReference>
<dbReference type="InterPro" id="IPR050490">
    <property type="entry name" value="Bact_solute-bd_prot1"/>
</dbReference>
<dbReference type="Proteomes" id="UP001589532">
    <property type="component" value="Unassembled WGS sequence"/>
</dbReference>
<gene>
    <name evidence="2" type="ORF">ACFFSA_04525</name>
</gene>
<dbReference type="RefSeq" id="WP_344997086.1">
    <property type="nucleotide sequence ID" value="NZ_BAAAXV010000009.1"/>
</dbReference>
<reference evidence="2 3" key="1">
    <citation type="submission" date="2024-09" db="EMBL/GenBank/DDBJ databases">
        <authorList>
            <person name="Sun Q."/>
            <person name="Mori K."/>
        </authorList>
    </citation>
    <scope>NUCLEOTIDE SEQUENCE [LARGE SCALE GENOMIC DNA]</scope>
    <source>
        <strain evidence="2 3">JCM 3143</strain>
    </source>
</reference>
<dbReference type="PANTHER" id="PTHR43649">
    <property type="entry name" value="ARABINOSE-BINDING PROTEIN-RELATED"/>
    <property type="match status" value="1"/>
</dbReference>
<dbReference type="PROSITE" id="PS51318">
    <property type="entry name" value="TAT"/>
    <property type="match status" value="1"/>
</dbReference>
<protein>
    <submittedName>
        <fullName evidence="2">Sugar ABC transporter substrate-binding protein</fullName>
    </submittedName>
</protein>
<comment type="similarity">
    <text evidence="1">Belongs to the bacterial solute-binding protein 1 family.</text>
</comment>
<dbReference type="EMBL" id="JBHMBW010000003">
    <property type="protein sequence ID" value="MFB9622339.1"/>
    <property type="molecule type" value="Genomic_DNA"/>
</dbReference>
<name>A0ABV5RSD9_9ACTN</name>
<evidence type="ECO:0000256" key="1">
    <source>
        <dbReference type="ARBA" id="ARBA00008520"/>
    </source>
</evidence>